<organism evidence="1 2">
    <name type="scientific">Aspergillus aculeatinus CBS 121060</name>
    <dbReference type="NCBI Taxonomy" id="1448322"/>
    <lineage>
        <taxon>Eukaryota</taxon>
        <taxon>Fungi</taxon>
        <taxon>Dikarya</taxon>
        <taxon>Ascomycota</taxon>
        <taxon>Pezizomycotina</taxon>
        <taxon>Eurotiomycetes</taxon>
        <taxon>Eurotiomycetidae</taxon>
        <taxon>Eurotiales</taxon>
        <taxon>Aspergillaceae</taxon>
        <taxon>Aspergillus</taxon>
        <taxon>Aspergillus subgen. Circumdati</taxon>
    </lineage>
</organism>
<dbReference type="Proteomes" id="UP000249661">
    <property type="component" value="Unassembled WGS sequence"/>
</dbReference>
<evidence type="ECO:0000313" key="1">
    <source>
        <dbReference type="EMBL" id="RAH71544.1"/>
    </source>
</evidence>
<proteinExistence type="predicted"/>
<accession>A0ACD1HDA4</accession>
<name>A0ACD1HDA4_9EURO</name>
<evidence type="ECO:0000313" key="2">
    <source>
        <dbReference type="Proteomes" id="UP000249661"/>
    </source>
</evidence>
<sequence>MFALILYSNQHHRVRKFAIYYSSIRTTRQMEARVPFRAQPPFNAVHQCTGQLKYPRGWITITGYVCLVVLSAAKEGGYCTSLHTSSKDH</sequence>
<dbReference type="EMBL" id="KZ824948">
    <property type="protein sequence ID" value="RAH71544.1"/>
    <property type="molecule type" value="Genomic_DNA"/>
</dbReference>
<gene>
    <name evidence="1" type="ORF">BO66DRAFT_51824</name>
</gene>
<keyword evidence="2" id="KW-1185">Reference proteome</keyword>
<reference evidence="1" key="1">
    <citation type="submission" date="2018-02" db="EMBL/GenBank/DDBJ databases">
        <title>The genomes of Aspergillus section Nigri reveals drivers in fungal speciation.</title>
        <authorList>
            <consortium name="DOE Joint Genome Institute"/>
            <person name="Vesth T.C."/>
            <person name="Nybo J."/>
            <person name="Theobald S."/>
            <person name="Brandl J."/>
            <person name="Frisvad J.C."/>
            <person name="Nielsen K.F."/>
            <person name="Lyhne E.K."/>
            <person name="Kogle M.E."/>
            <person name="Kuo A."/>
            <person name="Riley R."/>
            <person name="Clum A."/>
            <person name="Nolan M."/>
            <person name="Lipzen A."/>
            <person name="Salamov A."/>
            <person name="Henrissat B."/>
            <person name="Wiebenga A."/>
            <person name="De vries R.P."/>
            <person name="Grigoriev I.V."/>
            <person name="Mortensen U.H."/>
            <person name="Andersen M.R."/>
            <person name="Baker S.E."/>
        </authorList>
    </citation>
    <scope>NUCLEOTIDE SEQUENCE</scope>
    <source>
        <strain evidence="1">CBS 121060</strain>
    </source>
</reference>
<protein>
    <submittedName>
        <fullName evidence="1">Uncharacterized protein</fullName>
    </submittedName>
</protein>